<keyword evidence="3" id="KW-1185">Reference proteome</keyword>
<name>I1P6Z5_ORYGL</name>
<proteinExistence type="predicted"/>
<dbReference type="HOGENOM" id="CLU_2227383_0_0_1"/>
<evidence type="ECO:0000313" key="2">
    <source>
        <dbReference type="EnsemblPlants" id="ORGLA03G0014100.1"/>
    </source>
</evidence>
<dbReference type="Gramene" id="ORGLA03G0014100.1">
    <property type="protein sequence ID" value="ORGLA03G0014100.1"/>
    <property type="gene ID" value="ORGLA03G0014100"/>
</dbReference>
<evidence type="ECO:0000256" key="1">
    <source>
        <dbReference type="SAM" id="MobiDB-lite"/>
    </source>
</evidence>
<organism evidence="2 3">
    <name type="scientific">Oryza glaberrima</name>
    <name type="common">African rice</name>
    <dbReference type="NCBI Taxonomy" id="4538"/>
    <lineage>
        <taxon>Eukaryota</taxon>
        <taxon>Viridiplantae</taxon>
        <taxon>Streptophyta</taxon>
        <taxon>Embryophyta</taxon>
        <taxon>Tracheophyta</taxon>
        <taxon>Spermatophyta</taxon>
        <taxon>Magnoliopsida</taxon>
        <taxon>Liliopsida</taxon>
        <taxon>Poales</taxon>
        <taxon>Poaceae</taxon>
        <taxon>BOP clade</taxon>
        <taxon>Oryzoideae</taxon>
        <taxon>Oryzeae</taxon>
        <taxon>Oryzinae</taxon>
        <taxon>Oryza</taxon>
    </lineage>
</organism>
<feature type="compositionally biased region" description="Basic and acidic residues" evidence="1">
    <location>
        <begin position="68"/>
        <end position="77"/>
    </location>
</feature>
<dbReference type="AlphaFoldDB" id="I1P6Z5"/>
<reference evidence="2" key="1">
    <citation type="submission" date="2015-06" db="UniProtKB">
        <authorList>
            <consortium name="EnsemblPlants"/>
        </authorList>
    </citation>
    <scope>IDENTIFICATION</scope>
</reference>
<dbReference type="Proteomes" id="UP000007306">
    <property type="component" value="Chromosome 3"/>
</dbReference>
<feature type="region of interest" description="Disordered" evidence="1">
    <location>
        <begin position="62"/>
        <end position="86"/>
    </location>
</feature>
<protein>
    <submittedName>
        <fullName evidence="2">Uncharacterized protein</fullName>
    </submittedName>
</protein>
<dbReference type="EnsemblPlants" id="ORGLA03G0014100.1">
    <property type="protein sequence ID" value="ORGLA03G0014100.1"/>
    <property type="gene ID" value="ORGLA03G0014100"/>
</dbReference>
<accession>I1P6Z5</accession>
<feature type="region of interest" description="Disordered" evidence="1">
    <location>
        <begin position="1"/>
        <end position="46"/>
    </location>
</feature>
<reference evidence="2 3" key="2">
    <citation type="submission" date="2018-04" db="EMBL/GenBank/DDBJ databases">
        <title>OglaRS2 (Oryza glaberrima Reference Sequence Version 2).</title>
        <authorList>
            <person name="Zhang J."/>
            <person name="Kudrna D."/>
            <person name="Lee S."/>
            <person name="Talag J."/>
            <person name="Rajasekar S."/>
            <person name="Wing R.A."/>
        </authorList>
    </citation>
    <scope>NUCLEOTIDE SEQUENCE [LARGE SCALE GENOMIC DNA]</scope>
    <source>
        <strain evidence="2 3">cv. IRGC 96717</strain>
    </source>
</reference>
<sequence length="106" mass="11914">MPARGEPLPPPFRLYISPSRPATDLPGCASLGNTRGRCRRGRSSTGASAPLLSLLSVCSAGREEEAEEGRKEEEEREKKKKRQRTDRWAPVQYYFIISLFNSNSIF</sequence>
<evidence type="ECO:0000313" key="3">
    <source>
        <dbReference type="Proteomes" id="UP000007306"/>
    </source>
</evidence>